<dbReference type="PROSITE" id="PS00136">
    <property type="entry name" value="SUBTILASE_ASP"/>
    <property type="match status" value="1"/>
</dbReference>
<evidence type="ECO:0000256" key="3">
    <source>
        <dbReference type="ARBA" id="ARBA00022801"/>
    </source>
</evidence>
<evidence type="ECO:0000313" key="9">
    <source>
        <dbReference type="EMBL" id="MBF9128419.1"/>
    </source>
</evidence>
<dbReference type="Pfam" id="PF00082">
    <property type="entry name" value="Peptidase_S8"/>
    <property type="match status" value="1"/>
</dbReference>
<keyword evidence="4 5" id="KW-0720">Serine protease</keyword>
<dbReference type="InterPro" id="IPR023828">
    <property type="entry name" value="Peptidase_S8_Ser-AS"/>
</dbReference>
<dbReference type="InterPro" id="IPR034193">
    <property type="entry name" value="PCSK9_ProteinaseK-like"/>
</dbReference>
<name>A0ABS0GQE0_9ACTN</name>
<dbReference type="InterPro" id="IPR037045">
    <property type="entry name" value="S8pro/Inhibitor_I9_sf"/>
</dbReference>
<dbReference type="SUPFAM" id="SSF54897">
    <property type="entry name" value="Protease propeptides/inhibitors"/>
    <property type="match status" value="1"/>
</dbReference>
<keyword evidence="2 5" id="KW-0645">Protease</keyword>
<comment type="caution">
    <text evidence="9">The sequence shown here is derived from an EMBL/GenBank/DDBJ whole genome shotgun (WGS) entry which is preliminary data.</text>
</comment>
<dbReference type="PANTHER" id="PTHR43806">
    <property type="entry name" value="PEPTIDASE S8"/>
    <property type="match status" value="1"/>
</dbReference>
<dbReference type="CDD" id="cd04077">
    <property type="entry name" value="Peptidases_S8_PCSK9_ProteinaseK_like"/>
    <property type="match status" value="1"/>
</dbReference>
<dbReference type="InterPro" id="IPR036852">
    <property type="entry name" value="Peptidase_S8/S53_dom_sf"/>
</dbReference>
<evidence type="ECO:0000256" key="4">
    <source>
        <dbReference type="ARBA" id="ARBA00022825"/>
    </source>
</evidence>
<organism evidence="9 10">
    <name type="scientific">Plantactinospora alkalitolerans</name>
    <dbReference type="NCBI Taxonomy" id="2789879"/>
    <lineage>
        <taxon>Bacteria</taxon>
        <taxon>Bacillati</taxon>
        <taxon>Actinomycetota</taxon>
        <taxon>Actinomycetes</taxon>
        <taxon>Micromonosporales</taxon>
        <taxon>Micromonosporaceae</taxon>
        <taxon>Plantactinospora</taxon>
    </lineage>
</organism>
<feature type="active site" description="Charge relay system" evidence="5">
    <location>
        <position position="180"/>
    </location>
</feature>
<evidence type="ECO:0000256" key="6">
    <source>
        <dbReference type="RuleBase" id="RU003355"/>
    </source>
</evidence>
<dbReference type="SUPFAM" id="SSF52743">
    <property type="entry name" value="Subtilisin-like"/>
    <property type="match status" value="1"/>
</dbReference>
<reference evidence="9 10" key="1">
    <citation type="submission" date="2020-11" db="EMBL/GenBank/DDBJ databases">
        <title>A novel isolate from a Black sea contaminated sediment with potential to produce alkanes: Plantactinospora alkalitolerans sp. nov.</title>
        <authorList>
            <person name="Carro L."/>
            <person name="Veyisoglu A."/>
            <person name="Guven K."/>
            <person name="Schumann P."/>
            <person name="Klenk H.-P."/>
            <person name="Sahin N."/>
        </authorList>
    </citation>
    <scope>NUCLEOTIDE SEQUENCE [LARGE SCALE GENOMIC DNA]</scope>
    <source>
        <strain evidence="9 10">S1510</strain>
    </source>
</reference>
<dbReference type="Proteomes" id="UP000638560">
    <property type="component" value="Unassembled WGS sequence"/>
</dbReference>
<dbReference type="PROSITE" id="PS51892">
    <property type="entry name" value="SUBTILASE"/>
    <property type="match status" value="1"/>
</dbReference>
<dbReference type="InterPro" id="IPR015500">
    <property type="entry name" value="Peptidase_S8_subtilisin-rel"/>
</dbReference>
<evidence type="ECO:0000256" key="1">
    <source>
        <dbReference type="ARBA" id="ARBA00011073"/>
    </source>
</evidence>
<dbReference type="PROSITE" id="PS00137">
    <property type="entry name" value="SUBTILASE_HIS"/>
    <property type="match status" value="1"/>
</dbReference>
<evidence type="ECO:0000259" key="7">
    <source>
        <dbReference type="Pfam" id="PF00082"/>
    </source>
</evidence>
<feature type="domain" description="Inhibitor I9" evidence="8">
    <location>
        <begin position="94"/>
        <end position="140"/>
    </location>
</feature>
<proteinExistence type="inferred from homology"/>
<comment type="similarity">
    <text evidence="1 5 6">Belongs to the peptidase S8 family.</text>
</comment>
<protein>
    <submittedName>
        <fullName evidence="9">S8 family peptidase</fullName>
    </submittedName>
</protein>
<dbReference type="Gene3D" id="3.40.50.200">
    <property type="entry name" value="Peptidase S8/S53 domain"/>
    <property type="match status" value="1"/>
</dbReference>
<dbReference type="EMBL" id="JADPUN010000076">
    <property type="protein sequence ID" value="MBF9128419.1"/>
    <property type="molecule type" value="Genomic_DNA"/>
</dbReference>
<dbReference type="PROSITE" id="PS00138">
    <property type="entry name" value="SUBTILASE_SER"/>
    <property type="match status" value="1"/>
</dbReference>
<dbReference type="PANTHER" id="PTHR43806:SF11">
    <property type="entry name" value="CEREVISIN-RELATED"/>
    <property type="match status" value="1"/>
</dbReference>
<feature type="domain" description="Peptidase S8/S53" evidence="7">
    <location>
        <begin position="171"/>
        <end position="401"/>
    </location>
</feature>
<dbReference type="Gene3D" id="3.30.70.80">
    <property type="entry name" value="Peptidase S8 propeptide/proteinase inhibitor I9"/>
    <property type="match status" value="1"/>
</dbReference>
<evidence type="ECO:0000256" key="2">
    <source>
        <dbReference type="ARBA" id="ARBA00022670"/>
    </source>
</evidence>
<feature type="active site" description="Charge relay system" evidence="5">
    <location>
        <position position="213"/>
    </location>
</feature>
<evidence type="ECO:0000256" key="5">
    <source>
        <dbReference type="PROSITE-ProRule" id="PRU01240"/>
    </source>
</evidence>
<accession>A0ABS0GQE0</accession>
<gene>
    <name evidence="9" type="ORF">I0C86_05350</name>
</gene>
<feature type="active site" description="Charge relay system" evidence="5">
    <location>
        <position position="365"/>
    </location>
</feature>
<dbReference type="RefSeq" id="WP_196200074.1">
    <property type="nucleotide sequence ID" value="NZ_JADPUN010000076.1"/>
</dbReference>
<dbReference type="InterPro" id="IPR010259">
    <property type="entry name" value="S8pro/Inhibitor_I9"/>
</dbReference>
<dbReference type="InterPro" id="IPR000209">
    <property type="entry name" value="Peptidase_S8/S53_dom"/>
</dbReference>
<dbReference type="InterPro" id="IPR050131">
    <property type="entry name" value="Peptidase_S8_subtilisin-like"/>
</dbReference>
<evidence type="ECO:0000259" key="8">
    <source>
        <dbReference type="Pfam" id="PF05922"/>
    </source>
</evidence>
<dbReference type="PRINTS" id="PR00723">
    <property type="entry name" value="SUBTILISIN"/>
</dbReference>
<evidence type="ECO:0000313" key="10">
    <source>
        <dbReference type="Proteomes" id="UP000638560"/>
    </source>
</evidence>
<keyword evidence="3 5" id="KW-0378">Hydrolase</keyword>
<keyword evidence="10" id="KW-1185">Reference proteome</keyword>
<dbReference type="InterPro" id="IPR023827">
    <property type="entry name" value="Peptidase_S8_Asp-AS"/>
</dbReference>
<dbReference type="Pfam" id="PF05922">
    <property type="entry name" value="Inhibitor_I9"/>
    <property type="match status" value="1"/>
</dbReference>
<sequence length="573" mass="59004">MFDDHVGRHGPVGSRQPIRRRRGITAAAALLALLAGSLVAPGTAAGAEPTRRGGPAPLLAASGPAVSGSYIVVLHGKPGAAATARGGAAVSRATALGGRVEHRYHSALNGFSAKLTTEQVAALRNDPDVAYIAPDQKITLDTTQTPVTWGLDRIDQRDRPLNNTYDYNRTGAGVTVYVIDSGIRASHAEFGGRVAGGFTAINDGNGTNDCHGHGTHVAGTVGSAAYGVAKGVRLVPVRVFGCSPNTSTAAVVAGVDWVTANRTGPSVANMSLGGPPQPALDAAVTNSINAGVTYIVAAGNDAVDACGQSPAYLPNVVTVAASDSGDARTWFSNFGDCVALFAPGGDILSTGIASDNAALVASGTSMASPHVAGAAAIYLEADPTADPAEVAEWLTGTATPNVLSDVRGSPNRLLYTSSPGTHTAMTWRVKEQRADNVVLVGSDEQTNPYQGDTPATASLPILCLLETGAAIPAGITPDQYNGWAGGSVQLTPPVPGTRLTSLAEANRICATTLGAGWRMAEFHDGYYYRTRPFPRPLPPLIARSGWNLWANGTLPGNTRFWAHINDQAGNPWN</sequence>
<dbReference type="InterPro" id="IPR022398">
    <property type="entry name" value="Peptidase_S8_His-AS"/>
</dbReference>